<geneLocation type="plasmid" evidence="1 2">
    <name>pNBRC108728a</name>
</geneLocation>
<accession>A0ABM8GW30</accession>
<protein>
    <recommendedName>
        <fullName evidence="3">DUF1508 domain-containing protein</fullName>
    </recommendedName>
</protein>
<dbReference type="Proteomes" id="UP001321486">
    <property type="component" value="Plasmid pNBRC108728a"/>
</dbReference>
<evidence type="ECO:0000313" key="1">
    <source>
        <dbReference type="EMBL" id="BDZ52690.1"/>
    </source>
</evidence>
<evidence type="ECO:0008006" key="3">
    <source>
        <dbReference type="Google" id="ProtNLM"/>
    </source>
</evidence>
<proteinExistence type="predicted"/>
<dbReference type="EMBL" id="AP027733">
    <property type="protein sequence ID" value="BDZ52690.1"/>
    <property type="molecule type" value="Genomic_DNA"/>
</dbReference>
<gene>
    <name evidence="1" type="ORF">GCM10025867_49310</name>
</gene>
<reference evidence="2" key="1">
    <citation type="journal article" date="2019" name="Int. J. Syst. Evol. Microbiol.">
        <title>The Global Catalogue of Microorganisms (GCM) 10K type strain sequencing project: providing services to taxonomists for standard genome sequencing and annotation.</title>
        <authorList>
            <consortium name="The Broad Institute Genomics Platform"/>
            <consortium name="The Broad Institute Genome Sequencing Center for Infectious Disease"/>
            <person name="Wu L."/>
            <person name="Ma J."/>
        </authorList>
    </citation>
    <scope>NUCLEOTIDE SEQUENCE [LARGE SCALE GENOMIC DNA]</scope>
    <source>
        <strain evidence="2">NBRC 108728</strain>
    </source>
</reference>
<keyword evidence="1" id="KW-0614">Plasmid</keyword>
<keyword evidence="2" id="KW-1185">Reference proteome</keyword>
<organism evidence="1 2">
    <name type="scientific">Frondihabitans sucicola</name>
    <dbReference type="NCBI Taxonomy" id="1268041"/>
    <lineage>
        <taxon>Bacteria</taxon>
        <taxon>Bacillati</taxon>
        <taxon>Actinomycetota</taxon>
        <taxon>Actinomycetes</taxon>
        <taxon>Micrococcales</taxon>
        <taxon>Microbacteriaceae</taxon>
        <taxon>Frondihabitans</taxon>
    </lineage>
</organism>
<evidence type="ECO:0000313" key="2">
    <source>
        <dbReference type="Proteomes" id="UP001321486"/>
    </source>
</evidence>
<name>A0ABM8GW30_9MICO</name>
<sequence>MRVQTFRALDGMSFYAVRFPDGMTILRTASGGEPRAEIARLREISTWGEAKIALGLDSVHEDPDLSN</sequence>